<dbReference type="SUPFAM" id="SSF55315">
    <property type="entry name" value="L30e-like"/>
    <property type="match status" value="1"/>
</dbReference>
<dbReference type="Pfam" id="PF08032">
    <property type="entry name" value="SpoU_sub_bind"/>
    <property type="match status" value="1"/>
</dbReference>
<dbReference type="Gene3D" id="3.30.1330.30">
    <property type="match status" value="1"/>
</dbReference>
<dbReference type="InterPro" id="IPR004441">
    <property type="entry name" value="rRNA_MeTrfase_TrmH"/>
</dbReference>
<dbReference type="InterPro" id="IPR001537">
    <property type="entry name" value="SpoU_MeTrfase"/>
</dbReference>
<dbReference type="InterPro" id="IPR029064">
    <property type="entry name" value="Ribosomal_eL30-like_sf"/>
</dbReference>
<dbReference type="CDD" id="cd18103">
    <property type="entry name" value="SpoU-like_RlmB"/>
    <property type="match status" value="1"/>
</dbReference>
<accession>A0A7C5AKC2</accession>
<evidence type="ECO:0000256" key="1">
    <source>
        <dbReference type="ARBA" id="ARBA00022603"/>
    </source>
</evidence>
<keyword evidence="1 4" id="KW-0489">Methyltransferase</keyword>
<sequence>MSELIYGRQPVLAALRRREGALEEVLVAEGVKAEFLKELRTLAKAAGVRLKLLPRAALNRLCGTDRHQGVAARRPGFSYLPLEELLQGLSSLKEPPLLVAADSLTDPMNLGNLCRSALAAGAQGLIIPRNRAAAVTPAVVKAAAGALEVLPVCRVTNLAEALIRLKDAGLWVAGTDARAKESLYEADLTRPLVLVVGGEDTGIRPRVREQCDLLLAIPLAPGPVTSLNAAAAGAVALFEVRRQRLLKGWGTPPGDYPEN</sequence>
<evidence type="ECO:0000313" key="4">
    <source>
        <dbReference type="EMBL" id="HGZ10870.1"/>
    </source>
</evidence>
<dbReference type="SUPFAM" id="SSF75217">
    <property type="entry name" value="alpha/beta knot"/>
    <property type="match status" value="1"/>
</dbReference>
<protein>
    <submittedName>
        <fullName evidence="4">23S rRNA (Guanosine(2251)-2'-O)-methyltransferase RlmB</fullName>
    </submittedName>
</protein>
<dbReference type="GO" id="GO:0005829">
    <property type="term" value="C:cytosol"/>
    <property type="evidence" value="ECO:0007669"/>
    <property type="project" value="TreeGrafter"/>
</dbReference>
<dbReference type="SMART" id="SM00967">
    <property type="entry name" value="SpoU_sub_bind"/>
    <property type="match status" value="1"/>
</dbReference>
<dbReference type="InterPro" id="IPR029026">
    <property type="entry name" value="tRNA_m1G_MTases_N"/>
</dbReference>
<dbReference type="PANTHER" id="PTHR46429">
    <property type="entry name" value="23S RRNA (GUANOSINE-2'-O-)-METHYLTRANSFERASE RLMB"/>
    <property type="match status" value="1"/>
</dbReference>
<evidence type="ECO:0000256" key="2">
    <source>
        <dbReference type="ARBA" id="ARBA00022679"/>
    </source>
</evidence>
<keyword evidence="2 4" id="KW-0808">Transferase</keyword>
<dbReference type="InterPro" id="IPR029028">
    <property type="entry name" value="Alpha/beta_knot_MTases"/>
</dbReference>
<dbReference type="GO" id="GO:0003723">
    <property type="term" value="F:RNA binding"/>
    <property type="evidence" value="ECO:0007669"/>
    <property type="project" value="InterPro"/>
</dbReference>
<proteinExistence type="predicted"/>
<dbReference type="PANTHER" id="PTHR46429:SF1">
    <property type="entry name" value="23S RRNA (GUANOSINE-2'-O-)-METHYLTRANSFERASE RLMB"/>
    <property type="match status" value="1"/>
</dbReference>
<dbReference type="GO" id="GO:0006396">
    <property type="term" value="P:RNA processing"/>
    <property type="evidence" value="ECO:0007669"/>
    <property type="project" value="InterPro"/>
</dbReference>
<dbReference type="Pfam" id="PF00588">
    <property type="entry name" value="SpoU_methylase"/>
    <property type="match status" value="1"/>
</dbReference>
<dbReference type="AlphaFoldDB" id="A0A7C5AKC2"/>
<evidence type="ECO:0000259" key="3">
    <source>
        <dbReference type="SMART" id="SM00967"/>
    </source>
</evidence>
<gene>
    <name evidence="4" type="primary">rlmB</name>
    <name evidence="4" type="ORF">ENW48_01465</name>
</gene>
<dbReference type="EMBL" id="DTKJ01000014">
    <property type="protein sequence ID" value="HGZ10870.1"/>
    <property type="molecule type" value="Genomic_DNA"/>
</dbReference>
<comment type="caution">
    <text evidence="4">The sequence shown here is derived from an EMBL/GenBank/DDBJ whole genome shotgun (WGS) entry which is preliminary data.</text>
</comment>
<dbReference type="GO" id="GO:0032259">
    <property type="term" value="P:methylation"/>
    <property type="evidence" value="ECO:0007669"/>
    <property type="project" value="UniProtKB-KW"/>
</dbReference>
<dbReference type="GO" id="GO:0008173">
    <property type="term" value="F:RNA methyltransferase activity"/>
    <property type="evidence" value="ECO:0007669"/>
    <property type="project" value="InterPro"/>
</dbReference>
<feature type="domain" description="RNA 2-O ribose methyltransferase substrate binding" evidence="3">
    <location>
        <begin position="4"/>
        <end position="80"/>
    </location>
</feature>
<organism evidence="4">
    <name type="scientific">Desulfobacca acetoxidans</name>
    <dbReference type="NCBI Taxonomy" id="60893"/>
    <lineage>
        <taxon>Bacteria</taxon>
        <taxon>Pseudomonadati</taxon>
        <taxon>Thermodesulfobacteriota</taxon>
        <taxon>Desulfobaccia</taxon>
        <taxon>Desulfobaccales</taxon>
        <taxon>Desulfobaccaceae</taxon>
        <taxon>Desulfobacca</taxon>
    </lineage>
</organism>
<dbReference type="InterPro" id="IPR013123">
    <property type="entry name" value="SpoU_subst-bd"/>
</dbReference>
<dbReference type="Gene3D" id="3.40.1280.10">
    <property type="match status" value="1"/>
</dbReference>
<reference evidence="4" key="1">
    <citation type="journal article" date="2020" name="mSystems">
        <title>Genome- and Community-Level Interaction Insights into Carbon Utilization and Element Cycling Functions of Hydrothermarchaeota in Hydrothermal Sediment.</title>
        <authorList>
            <person name="Zhou Z."/>
            <person name="Liu Y."/>
            <person name="Xu W."/>
            <person name="Pan J."/>
            <person name="Luo Z.H."/>
            <person name="Li M."/>
        </authorList>
    </citation>
    <scope>NUCLEOTIDE SEQUENCE [LARGE SCALE GENOMIC DNA]</scope>
    <source>
        <strain evidence="4">SpSt-853</strain>
    </source>
</reference>
<name>A0A7C5AKC2_9BACT</name>
<dbReference type="NCBIfam" id="TIGR00186">
    <property type="entry name" value="rRNA_methyl_3"/>
    <property type="match status" value="1"/>
</dbReference>